<dbReference type="RefSeq" id="WP_042710754.1">
    <property type="nucleotide sequence ID" value="NZ_LHUQ01000031.1"/>
</dbReference>
<keyword evidence="2" id="KW-1185">Reference proteome</keyword>
<gene>
    <name evidence="1" type="ORF">KOEU_31400</name>
</gene>
<organism evidence="1 2">
    <name type="scientific">Komagataeibacter europaeus</name>
    <name type="common">Gluconacetobacter europaeus</name>
    <dbReference type="NCBI Taxonomy" id="33995"/>
    <lineage>
        <taxon>Bacteria</taxon>
        <taxon>Pseudomonadati</taxon>
        <taxon>Pseudomonadota</taxon>
        <taxon>Alphaproteobacteria</taxon>
        <taxon>Acetobacterales</taxon>
        <taxon>Acetobacteraceae</taxon>
        <taxon>Komagataeibacter</taxon>
    </lineage>
</organism>
<sequence>MIRIVIAVIGVLVVCAVGGFFSLGAFPPALVQQDVHRDITFAAPVAAVPAALGTPAPLPVAPLAPVATPVAAPVAAAAPAQ</sequence>
<proteinExistence type="predicted"/>
<protein>
    <submittedName>
        <fullName evidence="1">Uncharacterized protein</fullName>
    </submittedName>
</protein>
<dbReference type="OrthoDB" id="7284419at2"/>
<dbReference type="AlphaFoldDB" id="A0A0M0EDL6"/>
<dbReference type="Proteomes" id="UP000037566">
    <property type="component" value="Unassembled WGS sequence"/>
</dbReference>
<evidence type="ECO:0000313" key="1">
    <source>
        <dbReference type="EMBL" id="KON63367.1"/>
    </source>
</evidence>
<dbReference type="STRING" id="33995.KOEU_31400"/>
<accession>A0A0M0EDL6</accession>
<reference evidence="1" key="1">
    <citation type="submission" date="2015-08" db="EMBL/GenBank/DDBJ databases">
        <title>Draft genome sequence of Komagataeibacter europaeus CECT 8546 a cellulose producer strain from vinegar produced by the traditional method.</title>
        <authorList>
            <person name="Poehlein A."/>
            <person name="Valera M.J."/>
            <person name="Haack F.S."/>
            <person name="Mas A."/>
            <person name="Daniel R."/>
            <person name="Streit W.R."/>
            <person name="Mateo E."/>
        </authorList>
    </citation>
    <scope>NUCLEOTIDE SEQUENCE [LARGE SCALE GENOMIC DNA]</scope>
    <source>
        <strain evidence="1">CECT 8546</strain>
    </source>
</reference>
<name>A0A0M0EDL6_KOMEU</name>
<comment type="caution">
    <text evidence="1">The sequence shown here is derived from an EMBL/GenBank/DDBJ whole genome shotgun (WGS) entry which is preliminary data.</text>
</comment>
<evidence type="ECO:0000313" key="2">
    <source>
        <dbReference type="Proteomes" id="UP000037566"/>
    </source>
</evidence>
<dbReference type="PATRIC" id="fig|33995.3.peg.3479"/>
<dbReference type="EMBL" id="LHUQ01000031">
    <property type="protein sequence ID" value="KON63367.1"/>
    <property type="molecule type" value="Genomic_DNA"/>
</dbReference>